<evidence type="ECO:0000256" key="4">
    <source>
        <dbReference type="ARBA" id="ARBA00022741"/>
    </source>
</evidence>
<dbReference type="PANTHER" id="PTHR34139:SF1">
    <property type="entry name" value="RNASE MJ1380-RELATED"/>
    <property type="match status" value="1"/>
</dbReference>
<sequence length="70" mass="8176">MEIIGAAARRVSEKFRREHEAIPWRGIIGLRNIIAHEYGELDHNRLYTVAREGVPELIRTLEQILGKKKR</sequence>
<evidence type="ECO:0000256" key="5">
    <source>
        <dbReference type="ARBA" id="ARBA00022801"/>
    </source>
</evidence>
<keyword evidence="4" id="KW-0547">Nucleotide-binding</keyword>
<protein>
    <recommendedName>
        <fullName evidence="9">DUF86 domain-containing protein</fullName>
    </recommendedName>
</protein>
<keyword evidence="2" id="KW-1277">Toxin-antitoxin system</keyword>
<evidence type="ECO:0000313" key="8">
    <source>
        <dbReference type="Proteomes" id="UP000179076"/>
    </source>
</evidence>
<dbReference type="PANTHER" id="PTHR34139">
    <property type="entry name" value="UPF0331 PROTEIN MJ0127"/>
    <property type="match status" value="1"/>
</dbReference>
<dbReference type="Gene3D" id="1.20.120.580">
    <property type="entry name" value="bsu32300-like"/>
    <property type="match status" value="1"/>
</dbReference>
<dbReference type="InterPro" id="IPR051813">
    <property type="entry name" value="HepT_RNase_toxin"/>
</dbReference>
<comment type="caution">
    <text evidence="7">The sequence shown here is derived from an EMBL/GenBank/DDBJ whole genome shotgun (WGS) entry which is preliminary data.</text>
</comment>
<gene>
    <name evidence="7" type="ORF">A2W18_12640</name>
</gene>
<dbReference type="Pfam" id="PF01934">
    <property type="entry name" value="HepT-like"/>
    <property type="match status" value="1"/>
</dbReference>
<reference evidence="7 8" key="1">
    <citation type="journal article" date="2016" name="Nat. Commun.">
        <title>Thousands of microbial genomes shed light on interconnected biogeochemical processes in an aquifer system.</title>
        <authorList>
            <person name="Anantharaman K."/>
            <person name="Brown C.T."/>
            <person name="Hug L.A."/>
            <person name="Sharon I."/>
            <person name="Castelle C.J."/>
            <person name="Probst A.J."/>
            <person name="Thomas B.C."/>
            <person name="Singh A."/>
            <person name="Wilkins M.J."/>
            <person name="Karaoz U."/>
            <person name="Brodie E.L."/>
            <person name="Williams K.H."/>
            <person name="Hubbard S.S."/>
            <person name="Banfield J.F."/>
        </authorList>
    </citation>
    <scope>NUCLEOTIDE SEQUENCE [LARGE SCALE GENOMIC DNA]</scope>
</reference>
<evidence type="ECO:0000256" key="1">
    <source>
        <dbReference type="ARBA" id="ARBA00022553"/>
    </source>
</evidence>
<dbReference type="Proteomes" id="UP000179076">
    <property type="component" value="Unassembled WGS sequence"/>
</dbReference>
<dbReference type="GO" id="GO:0016787">
    <property type="term" value="F:hydrolase activity"/>
    <property type="evidence" value="ECO:0007669"/>
    <property type="project" value="UniProtKB-KW"/>
</dbReference>
<dbReference type="GO" id="GO:0004540">
    <property type="term" value="F:RNA nuclease activity"/>
    <property type="evidence" value="ECO:0007669"/>
    <property type="project" value="InterPro"/>
</dbReference>
<keyword evidence="3" id="KW-0540">Nuclease</keyword>
<dbReference type="AlphaFoldDB" id="A0A1F6VIJ4"/>
<dbReference type="EMBL" id="MFSP01000021">
    <property type="protein sequence ID" value="OGI69399.1"/>
    <property type="molecule type" value="Genomic_DNA"/>
</dbReference>
<keyword evidence="1" id="KW-0597">Phosphoprotein</keyword>
<keyword evidence="5" id="KW-0378">Hydrolase</keyword>
<comment type="similarity">
    <text evidence="6">Belongs to the HepT RNase toxin family.</text>
</comment>
<name>A0A1F6VIJ4_9PROT</name>
<evidence type="ECO:0000256" key="6">
    <source>
        <dbReference type="ARBA" id="ARBA00024207"/>
    </source>
</evidence>
<evidence type="ECO:0008006" key="9">
    <source>
        <dbReference type="Google" id="ProtNLM"/>
    </source>
</evidence>
<evidence type="ECO:0000256" key="2">
    <source>
        <dbReference type="ARBA" id="ARBA00022649"/>
    </source>
</evidence>
<accession>A0A1F6VIJ4</accession>
<evidence type="ECO:0000313" key="7">
    <source>
        <dbReference type="EMBL" id="OGI69399.1"/>
    </source>
</evidence>
<dbReference type="InterPro" id="IPR037038">
    <property type="entry name" value="HepT-like_sf"/>
</dbReference>
<evidence type="ECO:0000256" key="3">
    <source>
        <dbReference type="ARBA" id="ARBA00022722"/>
    </source>
</evidence>
<proteinExistence type="inferred from homology"/>
<dbReference type="InterPro" id="IPR008201">
    <property type="entry name" value="HepT-like"/>
</dbReference>
<dbReference type="GO" id="GO:0110001">
    <property type="term" value="C:toxin-antitoxin complex"/>
    <property type="evidence" value="ECO:0007669"/>
    <property type="project" value="InterPro"/>
</dbReference>
<dbReference type="GO" id="GO:0000166">
    <property type="term" value="F:nucleotide binding"/>
    <property type="evidence" value="ECO:0007669"/>
    <property type="project" value="UniProtKB-KW"/>
</dbReference>
<organism evidence="7 8">
    <name type="scientific">Candidatus Muproteobacteria bacterium RBG_16_60_9</name>
    <dbReference type="NCBI Taxonomy" id="1817755"/>
    <lineage>
        <taxon>Bacteria</taxon>
        <taxon>Pseudomonadati</taxon>
        <taxon>Pseudomonadota</taxon>
        <taxon>Candidatus Muproteobacteria</taxon>
    </lineage>
</organism>